<dbReference type="Proteomes" id="UP001432027">
    <property type="component" value="Unassembled WGS sequence"/>
</dbReference>
<dbReference type="SUPFAM" id="SSF51735">
    <property type="entry name" value="NAD(P)-binding Rossmann-fold domains"/>
    <property type="match status" value="1"/>
</dbReference>
<evidence type="ECO:0000256" key="3">
    <source>
        <dbReference type="SAM" id="Phobius"/>
    </source>
</evidence>
<reference evidence="4" key="1">
    <citation type="submission" date="2023-10" db="EMBL/GenBank/DDBJ databases">
        <title>Genome assembly of Pristionchus species.</title>
        <authorList>
            <person name="Yoshida K."/>
            <person name="Sommer R.J."/>
        </authorList>
    </citation>
    <scope>NUCLEOTIDE SEQUENCE</scope>
    <source>
        <strain evidence="4">RS0144</strain>
    </source>
</reference>
<comment type="caution">
    <text evidence="4">The sequence shown here is derived from an EMBL/GenBank/DDBJ whole genome shotgun (WGS) entry which is preliminary data.</text>
</comment>
<organism evidence="4 5">
    <name type="scientific">Pristionchus entomophagus</name>
    <dbReference type="NCBI Taxonomy" id="358040"/>
    <lineage>
        <taxon>Eukaryota</taxon>
        <taxon>Metazoa</taxon>
        <taxon>Ecdysozoa</taxon>
        <taxon>Nematoda</taxon>
        <taxon>Chromadorea</taxon>
        <taxon>Rhabditida</taxon>
        <taxon>Rhabditina</taxon>
        <taxon>Diplogasteromorpha</taxon>
        <taxon>Diplogasteroidea</taxon>
        <taxon>Neodiplogasteridae</taxon>
        <taxon>Pristionchus</taxon>
    </lineage>
</organism>
<name>A0AAV5SGI2_9BILA</name>
<evidence type="ECO:0000256" key="1">
    <source>
        <dbReference type="ARBA" id="ARBA00006484"/>
    </source>
</evidence>
<dbReference type="AlphaFoldDB" id="A0AAV5SGI2"/>
<dbReference type="GO" id="GO:0005783">
    <property type="term" value="C:endoplasmic reticulum"/>
    <property type="evidence" value="ECO:0007669"/>
    <property type="project" value="TreeGrafter"/>
</dbReference>
<evidence type="ECO:0000313" key="5">
    <source>
        <dbReference type="Proteomes" id="UP001432027"/>
    </source>
</evidence>
<evidence type="ECO:0000313" key="4">
    <source>
        <dbReference type="EMBL" id="GMS81752.1"/>
    </source>
</evidence>
<keyword evidence="2" id="KW-0560">Oxidoreductase</keyword>
<accession>A0AAV5SGI2</accession>
<dbReference type="PRINTS" id="PR00081">
    <property type="entry name" value="GDHRDH"/>
</dbReference>
<keyword evidence="3" id="KW-0472">Membrane</keyword>
<protein>
    <recommendedName>
        <fullName evidence="6">Dehydrogenase</fullName>
    </recommendedName>
</protein>
<keyword evidence="3" id="KW-0812">Transmembrane</keyword>
<feature type="non-terminal residue" evidence="4">
    <location>
        <position position="1"/>
    </location>
</feature>
<dbReference type="GO" id="GO:0016491">
    <property type="term" value="F:oxidoreductase activity"/>
    <property type="evidence" value="ECO:0007669"/>
    <property type="project" value="UniProtKB-KW"/>
</dbReference>
<comment type="similarity">
    <text evidence="1">Belongs to the short-chain dehydrogenases/reductases (SDR) family.</text>
</comment>
<sequence length="192" mass="21191">FQMAIDWFPGIFVFWICAYVTVCISKAARIIVKSIYIHLIAGEVSISDLLDTWTVVTGGTDGIGRAYTLELARARGLRKFFLIGRNINKLEAIKLELVHHYSAEVKLAVFDFEYDDLEKLPADLMDMDIGILVNCVGIAPDAVGTMEELPVGLPSRILRINLISTIKMLEIVLPGTVKRDRGIVVNVASALG</sequence>
<keyword evidence="3" id="KW-1133">Transmembrane helix</keyword>
<dbReference type="PANTHER" id="PTHR43899">
    <property type="entry name" value="RH59310P"/>
    <property type="match status" value="1"/>
</dbReference>
<proteinExistence type="inferred from homology"/>
<dbReference type="InterPro" id="IPR036291">
    <property type="entry name" value="NAD(P)-bd_dom_sf"/>
</dbReference>
<evidence type="ECO:0000256" key="2">
    <source>
        <dbReference type="ARBA" id="ARBA00023002"/>
    </source>
</evidence>
<evidence type="ECO:0008006" key="6">
    <source>
        <dbReference type="Google" id="ProtNLM"/>
    </source>
</evidence>
<dbReference type="EMBL" id="BTSX01000001">
    <property type="protein sequence ID" value="GMS81752.1"/>
    <property type="molecule type" value="Genomic_DNA"/>
</dbReference>
<dbReference type="PANTHER" id="PTHR43899:SF13">
    <property type="entry name" value="RH59310P"/>
    <property type="match status" value="1"/>
</dbReference>
<feature type="transmembrane region" description="Helical" evidence="3">
    <location>
        <begin position="12"/>
        <end position="32"/>
    </location>
</feature>
<dbReference type="InterPro" id="IPR002347">
    <property type="entry name" value="SDR_fam"/>
</dbReference>
<dbReference type="Gene3D" id="3.40.50.720">
    <property type="entry name" value="NAD(P)-binding Rossmann-like Domain"/>
    <property type="match status" value="1"/>
</dbReference>
<dbReference type="InterPro" id="IPR051019">
    <property type="entry name" value="VLCFA-Steroid_DH"/>
</dbReference>
<dbReference type="Pfam" id="PF00106">
    <property type="entry name" value="adh_short"/>
    <property type="match status" value="1"/>
</dbReference>
<keyword evidence="5" id="KW-1185">Reference proteome</keyword>
<gene>
    <name evidence="4" type="ORF">PENTCL1PPCAC_3927</name>
</gene>